<dbReference type="InterPro" id="IPR053362">
    <property type="entry name" value="RPS_phosphotransferase_WefF"/>
</dbReference>
<organism evidence="3 4">
    <name type="scientific">Legionella resiliens</name>
    <dbReference type="NCBI Taxonomy" id="2905958"/>
    <lineage>
        <taxon>Bacteria</taxon>
        <taxon>Pseudomonadati</taxon>
        <taxon>Pseudomonadota</taxon>
        <taxon>Gammaproteobacteria</taxon>
        <taxon>Legionellales</taxon>
        <taxon>Legionellaceae</taxon>
        <taxon>Legionella</taxon>
    </lineage>
</organism>
<comment type="caution">
    <text evidence="3">The sequence shown here is derived from an EMBL/GenBank/DDBJ whole genome shotgun (WGS) entry which is preliminary data.</text>
</comment>
<dbReference type="Pfam" id="PF17101">
    <property type="entry name" value="Stealth_CR1"/>
    <property type="match status" value="1"/>
</dbReference>
<dbReference type="InterPro" id="IPR031358">
    <property type="entry name" value="Stealth_CR1"/>
</dbReference>
<accession>A0ABS8X182</accession>
<keyword evidence="4" id="KW-1185">Reference proteome</keyword>
<feature type="domain" description="Stealth protein CR1 conserved region 1" evidence="2">
    <location>
        <begin position="4"/>
        <end position="30"/>
    </location>
</feature>
<dbReference type="RefSeq" id="WP_232890808.1">
    <property type="nucleotide sequence ID" value="NZ_JAJSPM010000005.1"/>
</dbReference>
<evidence type="ECO:0000313" key="3">
    <source>
        <dbReference type="EMBL" id="MCE3532495.1"/>
    </source>
</evidence>
<proteinExistence type="predicted"/>
<dbReference type="Pfam" id="PF11380">
    <property type="entry name" value="Stealth_CR2"/>
    <property type="match status" value="1"/>
</dbReference>
<dbReference type="InterPro" id="IPR021520">
    <property type="entry name" value="Stealth_CR2"/>
</dbReference>
<dbReference type="Proteomes" id="UP001320170">
    <property type="component" value="Unassembled WGS sequence"/>
</dbReference>
<sequence length="316" mass="37711">MHQPIDAVYTWVNCNDPQWLDEFNQYKNISSNLSSSIHKARFRDYGELFYSLLSLEKFAPWIEKIFIIKKRYQFPKIDGLSQIIKKKIIWIDEIDICPPEIHIDQFSPTFNSLAIEANLHRIPALNEQFIYFNNDMFLGRLVPEQYFFDNNQARFAVSTKIIPNILPKRIISGHDRHYFNAYQIFKKKYMPPKNLGYAFFHFPIHQCTPLFKSSYQQMWANNTIKEKLLATSQSRFRTDDNIHAVFLSCFINLYFKKAYLIQEKDYFFRLDCRNLENSLNAIKKDKPTRFCINDGLVVNKENLDVFNQLMQDLYLN</sequence>
<name>A0ABS8X182_9GAMM</name>
<feature type="domain" description="Stealth protein CR2 conserved region 2" evidence="1">
    <location>
        <begin position="41"/>
        <end position="153"/>
    </location>
</feature>
<dbReference type="EMBL" id="JAJTND010000004">
    <property type="protein sequence ID" value="MCE3532495.1"/>
    <property type="molecule type" value="Genomic_DNA"/>
</dbReference>
<evidence type="ECO:0000259" key="2">
    <source>
        <dbReference type="Pfam" id="PF17101"/>
    </source>
</evidence>
<evidence type="ECO:0000259" key="1">
    <source>
        <dbReference type="Pfam" id="PF11380"/>
    </source>
</evidence>
<protein>
    <submittedName>
        <fullName evidence="3">Stealth CR1 domain-containing protein</fullName>
    </submittedName>
</protein>
<gene>
    <name evidence="3" type="ORF">LXO92_08905</name>
</gene>
<dbReference type="PANTHER" id="PTHR47452">
    <property type="entry name" value="PUTATIVE-RELATED"/>
    <property type="match status" value="1"/>
</dbReference>
<reference evidence="3 4" key="1">
    <citation type="journal article" date="2024" name="Pathogens">
        <title>Characterization of a Novel Species of Legionella Isolated from a Healthcare Facility: Legionella resiliens sp. nov.</title>
        <authorList>
            <person name="Cristino S."/>
            <person name="Pascale M.R."/>
            <person name="Marino F."/>
            <person name="Derelitto C."/>
            <person name="Salaris S."/>
            <person name="Orsini M."/>
            <person name="Squarzoni S."/>
            <person name="Grottola A."/>
            <person name="Girolamini L."/>
        </authorList>
    </citation>
    <scope>NUCLEOTIDE SEQUENCE [LARGE SCALE GENOMIC DNA]</scope>
    <source>
        <strain evidence="3 4">8cVS16</strain>
    </source>
</reference>
<evidence type="ECO:0000313" key="4">
    <source>
        <dbReference type="Proteomes" id="UP001320170"/>
    </source>
</evidence>
<dbReference type="PANTHER" id="PTHR47452:SF2">
    <property type="entry name" value="GLYCOSYLTRANSFERASE"/>
    <property type="match status" value="1"/>
</dbReference>